<evidence type="ECO:0000256" key="3">
    <source>
        <dbReference type="ARBA" id="ARBA00023235"/>
    </source>
</evidence>
<dbReference type="InterPro" id="IPR020095">
    <property type="entry name" value="PsdUridine_synth_TruA_C"/>
</dbReference>
<name>A0A1J4MPA2_9CRYT</name>
<evidence type="ECO:0000313" key="8">
    <source>
        <dbReference type="EMBL" id="OII75275.1"/>
    </source>
</evidence>
<organism evidence="8 9">
    <name type="scientific">Cryptosporidium ubiquitum</name>
    <dbReference type="NCBI Taxonomy" id="857276"/>
    <lineage>
        <taxon>Eukaryota</taxon>
        <taxon>Sar</taxon>
        <taxon>Alveolata</taxon>
        <taxon>Apicomplexa</taxon>
        <taxon>Conoidasida</taxon>
        <taxon>Coccidia</taxon>
        <taxon>Eucoccidiorida</taxon>
        <taxon>Eimeriorina</taxon>
        <taxon>Cryptosporidiidae</taxon>
        <taxon>Cryptosporidium</taxon>
    </lineage>
</organism>
<protein>
    <recommendedName>
        <fullName evidence="6">tRNA pseudouridine synthase</fullName>
        <ecNumber evidence="6">5.4.99.12</ecNumber>
    </recommendedName>
</protein>
<evidence type="ECO:0000259" key="7">
    <source>
        <dbReference type="Pfam" id="PF01416"/>
    </source>
</evidence>
<proteinExistence type="inferred from homology"/>
<dbReference type="GO" id="GO:0005634">
    <property type="term" value="C:nucleus"/>
    <property type="evidence" value="ECO:0007669"/>
    <property type="project" value="TreeGrafter"/>
</dbReference>
<evidence type="ECO:0000256" key="4">
    <source>
        <dbReference type="PIRSR" id="PIRSR001430-1"/>
    </source>
</evidence>
<dbReference type="InterPro" id="IPR020097">
    <property type="entry name" value="PsdUridine_synth_TruA_a/b_dom"/>
</dbReference>
<keyword evidence="2 6" id="KW-0819">tRNA processing</keyword>
<dbReference type="InterPro" id="IPR020094">
    <property type="entry name" value="TruA/RsuA/RluB/E/F_N"/>
</dbReference>
<gene>
    <name evidence="8" type="ORF">cubi_03754</name>
</gene>
<feature type="active site" description="Nucleophile" evidence="4">
    <location>
        <position position="78"/>
    </location>
</feature>
<dbReference type="GeneID" id="39980547"/>
<evidence type="ECO:0000256" key="5">
    <source>
        <dbReference type="PIRSR" id="PIRSR001430-2"/>
    </source>
</evidence>
<dbReference type="AlphaFoldDB" id="A0A1J4MPA2"/>
<evidence type="ECO:0000256" key="2">
    <source>
        <dbReference type="ARBA" id="ARBA00022694"/>
    </source>
</evidence>
<dbReference type="GO" id="GO:1990481">
    <property type="term" value="P:mRNA pseudouridine synthesis"/>
    <property type="evidence" value="ECO:0007669"/>
    <property type="project" value="TreeGrafter"/>
</dbReference>
<feature type="binding site" evidence="5">
    <location>
        <position position="139"/>
    </location>
    <ligand>
        <name>substrate</name>
    </ligand>
</feature>
<dbReference type="InterPro" id="IPR001406">
    <property type="entry name" value="PsdUridine_synth_TruA"/>
</dbReference>
<dbReference type="HAMAP" id="MF_00171">
    <property type="entry name" value="TruA"/>
    <property type="match status" value="1"/>
</dbReference>
<dbReference type="GO" id="GO:0005737">
    <property type="term" value="C:cytoplasm"/>
    <property type="evidence" value="ECO:0007669"/>
    <property type="project" value="TreeGrafter"/>
</dbReference>
<dbReference type="SUPFAM" id="SSF55120">
    <property type="entry name" value="Pseudouridine synthase"/>
    <property type="match status" value="1"/>
</dbReference>
<dbReference type="GO" id="GO:0031119">
    <property type="term" value="P:tRNA pseudouridine synthesis"/>
    <property type="evidence" value="ECO:0007669"/>
    <property type="project" value="TreeGrafter"/>
</dbReference>
<feature type="domain" description="Pseudouridine synthase I TruA alpha/beta" evidence="7">
    <location>
        <begin position="169"/>
        <end position="280"/>
    </location>
</feature>
<dbReference type="GO" id="GO:0003723">
    <property type="term" value="F:RNA binding"/>
    <property type="evidence" value="ECO:0007669"/>
    <property type="project" value="InterPro"/>
</dbReference>
<evidence type="ECO:0000313" key="9">
    <source>
        <dbReference type="Proteomes" id="UP000186176"/>
    </source>
</evidence>
<accession>A0A1J4MPA2</accession>
<dbReference type="Gene3D" id="3.30.70.660">
    <property type="entry name" value="Pseudouridine synthase I, catalytic domain, C-terminal subdomain"/>
    <property type="match status" value="1"/>
</dbReference>
<dbReference type="OrthoDB" id="25767at2759"/>
<comment type="catalytic activity">
    <reaction evidence="6">
        <text>uridine(38/39/40) in tRNA = pseudouridine(38/39/40) in tRNA</text>
        <dbReference type="Rhea" id="RHEA:22376"/>
        <dbReference type="Rhea" id="RHEA-COMP:10085"/>
        <dbReference type="Rhea" id="RHEA-COMP:10087"/>
        <dbReference type="ChEBI" id="CHEBI:65314"/>
        <dbReference type="ChEBI" id="CHEBI:65315"/>
        <dbReference type="EC" id="5.4.99.12"/>
    </reaction>
</comment>
<reference evidence="8 9" key="1">
    <citation type="submission" date="2016-10" db="EMBL/GenBank/DDBJ databases">
        <title>Reductive evolution of mitochondrial metabolism and differential evolution of invasion-related proteins in Cryptosporidium.</title>
        <authorList>
            <person name="Liu S."/>
            <person name="Roellig D.M."/>
            <person name="Guo Y."/>
            <person name="Li N."/>
            <person name="Frace M.A."/>
            <person name="Tang K."/>
            <person name="Zhang L."/>
            <person name="Feng Y."/>
            <person name="Xiao L."/>
        </authorList>
    </citation>
    <scope>NUCLEOTIDE SEQUENCE [LARGE SCALE GENOMIC DNA]</scope>
    <source>
        <strain evidence="8">39726</strain>
    </source>
</reference>
<dbReference type="EMBL" id="LRBP01000003">
    <property type="protein sequence ID" value="OII75275.1"/>
    <property type="molecule type" value="Genomic_DNA"/>
</dbReference>
<dbReference type="PANTHER" id="PTHR11142">
    <property type="entry name" value="PSEUDOURIDYLATE SYNTHASE"/>
    <property type="match status" value="1"/>
</dbReference>
<evidence type="ECO:0000256" key="1">
    <source>
        <dbReference type="ARBA" id="ARBA00009375"/>
    </source>
</evidence>
<evidence type="ECO:0000256" key="6">
    <source>
        <dbReference type="RuleBase" id="RU003792"/>
    </source>
</evidence>
<dbReference type="Gene3D" id="3.30.70.580">
    <property type="entry name" value="Pseudouridine synthase I, catalytic domain, N-terminal subdomain"/>
    <property type="match status" value="1"/>
</dbReference>
<comment type="similarity">
    <text evidence="1 6">Belongs to the tRNA pseudouridine synthase TruA family.</text>
</comment>
<dbReference type="PIRSF" id="PIRSF001430">
    <property type="entry name" value="tRNA_psdUrid_synth"/>
    <property type="match status" value="1"/>
</dbReference>
<dbReference type="InterPro" id="IPR020103">
    <property type="entry name" value="PsdUridine_synth_cat_dom_sf"/>
</dbReference>
<dbReference type="Pfam" id="PF01416">
    <property type="entry name" value="PseudoU_synth_1"/>
    <property type="match status" value="1"/>
</dbReference>
<comment type="caution">
    <text evidence="8">The sequence shown here is derived from an EMBL/GenBank/DDBJ whole genome shotgun (WGS) entry which is preliminary data.</text>
</comment>
<dbReference type="NCBIfam" id="TIGR00071">
    <property type="entry name" value="hisT_truA"/>
    <property type="match status" value="1"/>
</dbReference>
<dbReference type="VEuPathDB" id="CryptoDB:cubi_03754"/>
<keyword evidence="9" id="KW-1185">Reference proteome</keyword>
<dbReference type="Proteomes" id="UP000186176">
    <property type="component" value="Unassembled WGS sequence"/>
</dbReference>
<dbReference type="RefSeq" id="XP_028876287.1">
    <property type="nucleotide sequence ID" value="XM_029020768.1"/>
</dbReference>
<dbReference type="EC" id="5.4.99.12" evidence="6"/>
<keyword evidence="3 6" id="KW-0413">Isomerase</keyword>
<dbReference type="PANTHER" id="PTHR11142:SF5">
    <property type="entry name" value="TRNA PSEUDOURIDINE(38_39) SYNTHASE"/>
    <property type="match status" value="1"/>
</dbReference>
<sequence>MEISGNKRKREFGIDWSLIEISRFLLRISYIGTNYYGIAFQKDDQVPTIEGEIYKALLQLKLIKDIDSCNLVRCGRTDRGVHSVGNYISVDLRIRAKNLEPYNYMEMLNGVLPWDIRVLGFCKVRPDFNARFDCEYRLYKYFFPLNHVRTKTSKFPMIPPEQVPLMDKAAKQFLGTHDYRRFCKMDLKNRKNQTYIRTIYEFDISLVDDNKTFAVATIKGSAFLWHQVRLMMGILFEIGQRRFEPEIITKMLTDAEQKNGADFSFQMATELGLVLWDCVFKEYNIQCNRSSMKTFLDESESLKLKASLYSFIGS</sequence>
<dbReference type="GO" id="GO:0160147">
    <property type="term" value="F:tRNA pseudouridine(38-40) synthase activity"/>
    <property type="evidence" value="ECO:0007669"/>
    <property type="project" value="UniProtKB-EC"/>
</dbReference>